<dbReference type="Proteomes" id="UP000054560">
    <property type="component" value="Unassembled WGS sequence"/>
</dbReference>
<dbReference type="InterPro" id="IPR013762">
    <property type="entry name" value="Integrase-like_cat_sf"/>
</dbReference>
<dbReference type="InterPro" id="IPR011010">
    <property type="entry name" value="DNA_brk_join_enz"/>
</dbReference>
<dbReference type="GeneID" id="25901830"/>
<dbReference type="Gene3D" id="1.10.443.10">
    <property type="entry name" value="Intergrase catalytic core"/>
    <property type="match status" value="1"/>
</dbReference>
<evidence type="ECO:0000256" key="1">
    <source>
        <dbReference type="ARBA" id="ARBA00023172"/>
    </source>
</evidence>
<evidence type="ECO:0000313" key="2">
    <source>
        <dbReference type="EMBL" id="KNC86553.1"/>
    </source>
</evidence>
<dbReference type="GO" id="GO:0006310">
    <property type="term" value="P:DNA recombination"/>
    <property type="evidence" value="ECO:0007669"/>
    <property type="project" value="UniProtKB-KW"/>
</dbReference>
<name>A0A0L0GE70_9EUKA</name>
<accession>A0A0L0GE70</accession>
<reference evidence="2 3" key="1">
    <citation type="submission" date="2011-02" db="EMBL/GenBank/DDBJ databases">
        <title>The Genome Sequence of Sphaeroforma arctica JP610.</title>
        <authorList>
            <consortium name="The Broad Institute Genome Sequencing Platform"/>
            <person name="Russ C."/>
            <person name="Cuomo C."/>
            <person name="Young S.K."/>
            <person name="Zeng Q."/>
            <person name="Gargeya S."/>
            <person name="Alvarado L."/>
            <person name="Berlin A."/>
            <person name="Chapman S.B."/>
            <person name="Chen Z."/>
            <person name="Freedman E."/>
            <person name="Gellesch M."/>
            <person name="Goldberg J."/>
            <person name="Griggs A."/>
            <person name="Gujja S."/>
            <person name="Heilman E."/>
            <person name="Heiman D."/>
            <person name="Howarth C."/>
            <person name="Mehta T."/>
            <person name="Neiman D."/>
            <person name="Pearson M."/>
            <person name="Roberts A."/>
            <person name="Saif S."/>
            <person name="Shea T."/>
            <person name="Shenoy N."/>
            <person name="Sisk P."/>
            <person name="Stolte C."/>
            <person name="Sykes S."/>
            <person name="White J."/>
            <person name="Yandava C."/>
            <person name="Burger G."/>
            <person name="Gray M.W."/>
            <person name="Holland P.W.H."/>
            <person name="King N."/>
            <person name="Lang F.B.F."/>
            <person name="Roger A.J."/>
            <person name="Ruiz-Trillo I."/>
            <person name="Haas B."/>
            <person name="Nusbaum C."/>
            <person name="Birren B."/>
        </authorList>
    </citation>
    <scope>NUCLEOTIDE SEQUENCE [LARGE SCALE GENOMIC DNA]</scope>
    <source>
        <strain evidence="2 3">JP610</strain>
    </source>
</reference>
<keyword evidence="1" id="KW-0233">DNA recombination</keyword>
<organism evidence="2 3">
    <name type="scientific">Sphaeroforma arctica JP610</name>
    <dbReference type="NCBI Taxonomy" id="667725"/>
    <lineage>
        <taxon>Eukaryota</taxon>
        <taxon>Ichthyosporea</taxon>
        <taxon>Ichthyophonida</taxon>
        <taxon>Sphaeroforma</taxon>
    </lineage>
</organism>
<keyword evidence="3" id="KW-1185">Reference proteome</keyword>
<sequence length="94" mass="10312">MQAGHSSRPEAPRDIQAICPYHHLLLWLSLTTKEQADSHLFSLNSVAVTKAEWSRKLKYLVKAAGLDPKLYSGHSLRIGGLSALKESGLSNSEV</sequence>
<dbReference type="RefSeq" id="XP_014160455.1">
    <property type="nucleotide sequence ID" value="XM_014304980.1"/>
</dbReference>
<evidence type="ECO:0008006" key="4">
    <source>
        <dbReference type="Google" id="ProtNLM"/>
    </source>
</evidence>
<dbReference type="GO" id="GO:0015074">
    <property type="term" value="P:DNA integration"/>
    <property type="evidence" value="ECO:0007669"/>
    <property type="project" value="InterPro"/>
</dbReference>
<evidence type="ECO:0000313" key="3">
    <source>
        <dbReference type="Proteomes" id="UP000054560"/>
    </source>
</evidence>
<dbReference type="GO" id="GO:0003677">
    <property type="term" value="F:DNA binding"/>
    <property type="evidence" value="ECO:0007669"/>
    <property type="project" value="InterPro"/>
</dbReference>
<proteinExistence type="predicted"/>
<dbReference type="SUPFAM" id="SSF56349">
    <property type="entry name" value="DNA breaking-rejoining enzymes"/>
    <property type="match status" value="1"/>
</dbReference>
<protein>
    <recommendedName>
        <fullName evidence="4">Tyr recombinase domain-containing protein</fullName>
    </recommendedName>
</protein>
<dbReference type="EMBL" id="KQ241647">
    <property type="protein sequence ID" value="KNC86553.1"/>
    <property type="molecule type" value="Genomic_DNA"/>
</dbReference>
<dbReference type="OrthoDB" id="6120376at2759"/>
<gene>
    <name evidence="2" type="ORF">SARC_01326</name>
</gene>
<dbReference type="AlphaFoldDB" id="A0A0L0GE70"/>